<dbReference type="AlphaFoldDB" id="A0A2I0QTM3"/>
<evidence type="ECO:0000313" key="2">
    <source>
        <dbReference type="EMBL" id="PKR77693.1"/>
    </source>
</evidence>
<dbReference type="GO" id="GO:0016740">
    <property type="term" value="F:transferase activity"/>
    <property type="evidence" value="ECO:0007669"/>
    <property type="project" value="UniProtKB-KW"/>
</dbReference>
<dbReference type="Proteomes" id="UP000243524">
    <property type="component" value="Unassembled WGS sequence"/>
</dbReference>
<proteinExistence type="predicted"/>
<keyword evidence="3" id="KW-1185">Reference proteome</keyword>
<dbReference type="InterPro" id="IPR031165">
    <property type="entry name" value="GNAT_YJDJ"/>
</dbReference>
<dbReference type="RefSeq" id="WP_101331301.1">
    <property type="nucleotide sequence ID" value="NZ_PJNH01000002.1"/>
</dbReference>
<comment type="caution">
    <text evidence="2">The sequence shown here is derived from an EMBL/GenBank/DDBJ whole genome shotgun (WGS) entry which is preliminary data.</text>
</comment>
<keyword evidence="2" id="KW-0808">Transferase</keyword>
<feature type="domain" description="N-acetyltransferase" evidence="1">
    <location>
        <begin position="2"/>
        <end position="89"/>
    </location>
</feature>
<dbReference type="InterPro" id="IPR016181">
    <property type="entry name" value="Acyl_CoA_acyltransferase"/>
</dbReference>
<dbReference type="PANTHER" id="PTHR31435:SF10">
    <property type="entry name" value="BSR4717 PROTEIN"/>
    <property type="match status" value="1"/>
</dbReference>
<dbReference type="PANTHER" id="PTHR31435">
    <property type="entry name" value="PROTEIN NATD1"/>
    <property type="match status" value="1"/>
</dbReference>
<dbReference type="Gene3D" id="3.40.630.30">
    <property type="match status" value="1"/>
</dbReference>
<dbReference type="PROSITE" id="PS51729">
    <property type="entry name" value="GNAT_YJDJ"/>
    <property type="match status" value="1"/>
</dbReference>
<dbReference type="CDD" id="cd04301">
    <property type="entry name" value="NAT_SF"/>
    <property type="match status" value="1"/>
</dbReference>
<dbReference type="EMBL" id="PJNH01000002">
    <property type="protein sequence ID" value="PKR77693.1"/>
    <property type="molecule type" value="Genomic_DNA"/>
</dbReference>
<dbReference type="SUPFAM" id="SSF55729">
    <property type="entry name" value="Acyl-CoA N-acyltransferases (Nat)"/>
    <property type="match status" value="1"/>
</dbReference>
<accession>A0A2I0QTM3</accession>
<evidence type="ECO:0000313" key="3">
    <source>
        <dbReference type="Proteomes" id="UP000243524"/>
    </source>
</evidence>
<organism evidence="2 3">
    <name type="scientific">Halalkalibacillus sediminis</name>
    <dbReference type="NCBI Taxonomy" id="2018042"/>
    <lineage>
        <taxon>Bacteria</taxon>
        <taxon>Bacillati</taxon>
        <taxon>Bacillota</taxon>
        <taxon>Bacilli</taxon>
        <taxon>Bacillales</taxon>
        <taxon>Bacillaceae</taxon>
        <taxon>Halalkalibacillus</taxon>
    </lineage>
</organism>
<evidence type="ECO:0000259" key="1">
    <source>
        <dbReference type="PROSITE" id="PS51729"/>
    </source>
</evidence>
<name>A0A2I0QTM3_9BACI</name>
<dbReference type="InterPro" id="IPR045057">
    <property type="entry name" value="Gcn5-rel_NAT"/>
</dbReference>
<protein>
    <submittedName>
        <fullName evidence="2">GNAT family N-acetyltransferase</fullName>
    </submittedName>
</protein>
<sequence>MNIHQDGNEFYYGDQDDKKAEIHFVERDEDHLEIDHTYVAEELRNQAIGQALVEKVVHYAREVDKKIIATCPYAKMQLEKNEDYHDVISLDGVEGAE</sequence>
<gene>
    <name evidence="2" type="ORF">CEY16_07100</name>
</gene>
<dbReference type="Pfam" id="PF14542">
    <property type="entry name" value="Acetyltransf_CG"/>
    <property type="match status" value="1"/>
</dbReference>
<dbReference type="OrthoDB" id="9793389at2"/>
<reference evidence="2 3" key="1">
    <citation type="submission" date="2017-06" db="EMBL/GenBank/DDBJ databases">
        <title>the draft geome sequence of Illustriluteabacillus marina B3227.</title>
        <authorList>
            <person name="He R.-H."/>
            <person name="Du Z.-J."/>
        </authorList>
    </citation>
    <scope>NUCLEOTIDE SEQUENCE [LARGE SCALE GENOMIC DNA]</scope>
    <source>
        <strain evidence="2 3">B3227</strain>
    </source>
</reference>